<accession>A0A7S1AT05</accession>
<evidence type="ECO:0000256" key="1">
    <source>
        <dbReference type="SAM" id="SignalP"/>
    </source>
</evidence>
<sequence length="102" mass="11668">MQFSTFWCFLFVVAVRHSASLEAGHHAHDVELQLRTQTRTKMGARLRHRRVHLNLWSAPCRSLPVGQRAACERQVDASVLEDDTWVPLKGTPEEVTLPLDHD</sequence>
<keyword evidence="1" id="KW-0732">Signal</keyword>
<protein>
    <recommendedName>
        <fullName evidence="3">Secreted protein</fullName>
    </recommendedName>
</protein>
<gene>
    <name evidence="2" type="ORF">NSCI0253_LOCUS38547</name>
</gene>
<feature type="signal peptide" evidence="1">
    <location>
        <begin position="1"/>
        <end position="20"/>
    </location>
</feature>
<evidence type="ECO:0000313" key="2">
    <source>
        <dbReference type="EMBL" id="CAD8864192.1"/>
    </source>
</evidence>
<dbReference type="AlphaFoldDB" id="A0A7S1AT05"/>
<evidence type="ECO:0008006" key="3">
    <source>
        <dbReference type="Google" id="ProtNLM"/>
    </source>
</evidence>
<name>A0A7S1AT05_NOCSC</name>
<dbReference type="EMBL" id="HBFQ01054219">
    <property type="protein sequence ID" value="CAD8864192.1"/>
    <property type="molecule type" value="Transcribed_RNA"/>
</dbReference>
<feature type="chain" id="PRO_5031069447" description="Secreted protein" evidence="1">
    <location>
        <begin position="21"/>
        <end position="102"/>
    </location>
</feature>
<reference evidence="2" key="1">
    <citation type="submission" date="2021-01" db="EMBL/GenBank/DDBJ databases">
        <authorList>
            <person name="Corre E."/>
            <person name="Pelletier E."/>
            <person name="Niang G."/>
            <person name="Scheremetjew M."/>
            <person name="Finn R."/>
            <person name="Kale V."/>
            <person name="Holt S."/>
            <person name="Cochrane G."/>
            <person name="Meng A."/>
            <person name="Brown T."/>
            <person name="Cohen L."/>
        </authorList>
    </citation>
    <scope>NUCLEOTIDE SEQUENCE</scope>
</reference>
<proteinExistence type="predicted"/>
<organism evidence="2">
    <name type="scientific">Noctiluca scintillans</name>
    <name type="common">Sea sparkle</name>
    <name type="synonym">Red tide dinoflagellate</name>
    <dbReference type="NCBI Taxonomy" id="2966"/>
    <lineage>
        <taxon>Eukaryota</taxon>
        <taxon>Sar</taxon>
        <taxon>Alveolata</taxon>
        <taxon>Dinophyceae</taxon>
        <taxon>Noctilucales</taxon>
        <taxon>Noctilucaceae</taxon>
        <taxon>Noctiluca</taxon>
    </lineage>
</organism>